<keyword evidence="7" id="KW-0472">Membrane</keyword>
<reference evidence="9 10" key="1">
    <citation type="submission" date="2016-10" db="EMBL/GenBank/DDBJ databases">
        <authorList>
            <person name="Varghese N."/>
            <person name="Submissions S."/>
        </authorList>
    </citation>
    <scope>NUCLEOTIDE SEQUENCE [LARGE SCALE GENOMIC DNA]</scope>
    <source>
        <strain evidence="9 10">S7-754</strain>
    </source>
</reference>
<evidence type="ECO:0000313" key="10">
    <source>
        <dbReference type="Proteomes" id="UP000323502"/>
    </source>
</evidence>
<sequence length="482" mass="51178">MRVAPAGAPVPARRLLPWALLAAVLMGLTLTRTVDHDESQYVAATVLAAHGLMPYRDFAYLQGPLQPLLFAPIAWAAGAWTWPALRLVNALLGALTIALVHRAARRLGAAPRAAAAAAGLMLCCDILLFSIGVARNDALPAALFAAALVVMTRLRGGAATRGSALLTGLLLGAAAAAKVSYALPAIAYGVWALAAPRRHRPLWLILGAVPPALLVAWCWWTAPEGFLFGVFHFPADAPAEYYAGYPWKLSLAAKLVDSLKFLALGPALVALAFVIGRGRMRALAPLLFACAVAALAPQPTWRQYWLPFLPPLFIALALAWHRRPPGRNWRIAFGITAAAGLAPSVAALVTANGMSLAEAMRTSAAIRATMDRAGVTGPVSTLSPQFLPATGRLPDADFATGPFYFRSRNLLDPGAERRLHLISHARPHVSAHWVLVGGETRRTSGNPDLDRMLAHAAGGPRTPVPGTGFQLVRVEQPPSRTR</sequence>
<gene>
    <name evidence="9" type="ORF">SAMN05216557_103443</name>
</gene>
<dbReference type="PANTHER" id="PTHR33908">
    <property type="entry name" value="MANNOSYLTRANSFERASE YKCB-RELATED"/>
    <property type="match status" value="1"/>
</dbReference>
<dbReference type="InterPro" id="IPR003342">
    <property type="entry name" value="ArnT-like_N"/>
</dbReference>
<dbReference type="GO" id="GO:0000030">
    <property type="term" value="F:mannosyltransferase activity"/>
    <property type="evidence" value="ECO:0007669"/>
    <property type="project" value="InterPro"/>
</dbReference>
<keyword evidence="10" id="KW-1185">Reference proteome</keyword>
<dbReference type="RefSeq" id="WP_235904012.1">
    <property type="nucleotide sequence ID" value="NZ_FNBI01000003.1"/>
</dbReference>
<keyword evidence="2" id="KW-1003">Cell membrane</keyword>
<evidence type="ECO:0000256" key="4">
    <source>
        <dbReference type="ARBA" id="ARBA00022679"/>
    </source>
</evidence>
<accession>A0A1G7LBP1</accession>
<dbReference type="EMBL" id="FNBI01000003">
    <property type="protein sequence ID" value="SDF46898.1"/>
    <property type="molecule type" value="Genomic_DNA"/>
</dbReference>
<dbReference type="GO" id="GO:0005886">
    <property type="term" value="C:plasma membrane"/>
    <property type="evidence" value="ECO:0007669"/>
    <property type="project" value="UniProtKB-SubCell"/>
</dbReference>
<dbReference type="GO" id="GO:0009103">
    <property type="term" value="P:lipopolysaccharide biosynthetic process"/>
    <property type="evidence" value="ECO:0007669"/>
    <property type="project" value="UniProtKB-ARBA"/>
</dbReference>
<evidence type="ECO:0000256" key="1">
    <source>
        <dbReference type="ARBA" id="ARBA00004651"/>
    </source>
</evidence>
<dbReference type="PANTHER" id="PTHR33908:SF11">
    <property type="entry name" value="MEMBRANE PROTEIN"/>
    <property type="match status" value="1"/>
</dbReference>
<name>A0A1G7LBP1_9SPHN</name>
<evidence type="ECO:0000256" key="2">
    <source>
        <dbReference type="ARBA" id="ARBA00022475"/>
    </source>
</evidence>
<dbReference type="AlphaFoldDB" id="A0A1G7LBP1"/>
<evidence type="ECO:0000259" key="8">
    <source>
        <dbReference type="Pfam" id="PF02366"/>
    </source>
</evidence>
<dbReference type="GO" id="GO:0006493">
    <property type="term" value="P:protein O-linked glycosylation"/>
    <property type="evidence" value="ECO:0007669"/>
    <property type="project" value="InterPro"/>
</dbReference>
<evidence type="ECO:0000256" key="5">
    <source>
        <dbReference type="ARBA" id="ARBA00022692"/>
    </source>
</evidence>
<evidence type="ECO:0000256" key="6">
    <source>
        <dbReference type="ARBA" id="ARBA00022989"/>
    </source>
</evidence>
<evidence type="ECO:0000256" key="3">
    <source>
        <dbReference type="ARBA" id="ARBA00022676"/>
    </source>
</evidence>
<protein>
    <submittedName>
        <fullName evidence="9">4-amino-4-deoxy-L-arabinose transferase</fullName>
    </submittedName>
</protein>
<organism evidence="9 10">
    <name type="scientific">Sphingomonas carotinifaciens</name>
    <dbReference type="NCBI Taxonomy" id="1166323"/>
    <lineage>
        <taxon>Bacteria</taxon>
        <taxon>Pseudomonadati</taxon>
        <taxon>Pseudomonadota</taxon>
        <taxon>Alphaproteobacteria</taxon>
        <taxon>Sphingomonadales</taxon>
        <taxon>Sphingomonadaceae</taxon>
        <taxon>Sphingomonas</taxon>
    </lineage>
</organism>
<dbReference type="Proteomes" id="UP000323502">
    <property type="component" value="Unassembled WGS sequence"/>
</dbReference>
<keyword evidence="6" id="KW-1133">Transmembrane helix</keyword>
<dbReference type="InterPro" id="IPR050297">
    <property type="entry name" value="LipidA_mod_glycosyltrf_83"/>
</dbReference>
<evidence type="ECO:0000256" key="7">
    <source>
        <dbReference type="ARBA" id="ARBA00023136"/>
    </source>
</evidence>
<comment type="subcellular location">
    <subcellularLocation>
        <location evidence="1">Cell membrane</location>
        <topology evidence="1">Multi-pass membrane protein</topology>
    </subcellularLocation>
</comment>
<proteinExistence type="predicted"/>
<dbReference type="GO" id="GO:0016763">
    <property type="term" value="F:pentosyltransferase activity"/>
    <property type="evidence" value="ECO:0007669"/>
    <property type="project" value="TreeGrafter"/>
</dbReference>
<evidence type="ECO:0000313" key="9">
    <source>
        <dbReference type="EMBL" id="SDF46898.1"/>
    </source>
</evidence>
<keyword evidence="4 9" id="KW-0808">Transferase</keyword>
<keyword evidence="5" id="KW-0812">Transmembrane</keyword>
<dbReference type="Pfam" id="PF02366">
    <property type="entry name" value="PMT"/>
    <property type="match status" value="1"/>
</dbReference>
<feature type="domain" description="ArnT-like N-terminal" evidence="8">
    <location>
        <begin position="84"/>
        <end position="222"/>
    </location>
</feature>
<keyword evidence="3" id="KW-0328">Glycosyltransferase</keyword>